<name>A0A1I2NED2_9FIRM</name>
<proteinExistence type="predicted"/>
<dbReference type="STRING" id="341036.SAMN05660649_00404"/>
<dbReference type="RefSeq" id="WP_092468185.1">
    <property type="nucleotide sequence ID" value="NZ_FOOX01000001.1"/>
</dbReference>
<dbReference type="Proteomes" id="UP000199337">
    <property type="component" value="Unassembled WGS sequence"/>
</dbReference>
<keyword evidence="2" id="KW-1185">Reference proteome</keyword>
<evidence type="ECO:0000313" key="1">
    <source>
        <dbReference type="EMBL" id="SFF99721.1"/>
    </source>
</evidence>
<gene>
    <name evidence="1" type="ORF">SAMN05660649_00404</name>
</gene>
<reference evidence="2" key="1">
    <citation type="submission" date="2016-10" db="EMBL/GenBank/DDBJ databases">
        <authorList>
            <person name="Varghese N."/>
            <person name="Submissions S."/>
        </authorList>
    </citation>
    <scope>NUCLEOTIDE SEQUENCE [LARGE SCALE GENOMIC DNA]</scope>
    <source>
        <strain evidence="2">DSM 17038</strain>
    </source>
</reference>
<organism evidence="1 2">
    <name type="scientific">Desulfotruncus arcticus DSM 17038</name>
    <dbReference type="NCBI Taxonomy" id="1121424"/>
    <lineage>
        <taxon>Bacteria</taxon>
        <taxon>Bacillati</taxon>
        <taxon>Bacillota</taxon>
        <taxon>Clostridia</taxon>
        <taxon>Eubacteriales</taxon>
        <taxon>Desulfallaceae</taxon>
        <taxon>Desulfotruncus</taxon>
    </lineage>
</organism>
<dbReference type="AlphaFoldDB" id="A0A1I2NED2"/>
<evidence type="ECO:0000313" key="2">
    <source>
        <dbReference type="Proteomes" id="UP000199337"/>
    </source>
</evidence>
<accession>A0A1I2NED2</accession>
<dbReference type="EMBL" id="FOOX01000001">
    <property type="protein sequence ID" value="SFF99721.1"/>
    <property type="molecule type" value="Genomic_DNA"/>
</dbReference>
<dbReference type="OrthoDB" id="1809738at2"/>
<sequence>MISEKGKTFSNSYDTNIAVGNPVIFPGGSLIPIVNVTSIYSGTTKHFCTGGGCIILDPLAIFVIQESNLEICLIKQTNLTDNLSNLISLATELFN</sequence>
<protein>
    <submittedName>
        <fullName evidence="1">Uncharacterized protein</fullName>
    </submittedName>
</protein>